<keyword evidence="1" id="KW-0472">Membrane</keyword>
<keyword evidence="1" id="KW-0812">Transmembrane</keyword>
<reference evidence="2 3" key="1">
    <citation type="submission" date="2021-03" db="EMBL/GenBank/DDBJ databases">
        <authorList>
            <person name="So Y."/>
        </authorList>
    </citation>
    <scope>NUCLEOTIDE SEQUENCE [LARGE SCALE GENOMIC DNA]</scope>
    <source>
        <strain evidence="2 3">PWR1</strain>
    </source>
</reference>
<gene>
    <name evidence="2" type="ORF">J5Y09_21035</name>
</gene>
<evidence type="ECO:0008006" key="4">
    <source>
        <dbReference type="Google" id="ProtNLM"/>
    </source>
</evidence>
<evidence type="ECO:0000256" key="1">
    <source>
        <dbReference type="SAM" id="Phobius"/>
    </source>
</evidence>
<name>A0ABS4AYG9_9PROT</name>
<accession>A0ABS4AYG9</accession>
<sequence length="83" mass="9200">MSLMRRPPGLPPEKRHPIVALMIMAVLGVVLWHSLPAGWTTLRLSGWHWETVLVVLGAHALLLAAFGWIAWLFWAGRRPGDGG</sequence>
<dbReference type="EMBL" id="JAGIYZ010000028">
    <property type="protein sequence ID" value="MBP0466426.1"/>
    <property type="molecule type" value="Genomic_DNA"/>
</dbReference>
<keyword evidence="1" id="KW-1133">Transmembrane helix</keyword>
<keyword evidence="3" id="KW-1185">Reference proteome</keyword>
<dbReference type="Proteomes" id="UP000680815">
    <property type="component" value="Unassembled WGS sequence"/>
</dbReference>
<dbReference type="RefSeq" id="WP_209353826.1">
    <property type="nucleotide sequence ID" value="NZ_JAGIYZ010000028.1"/>
</dbReference>
<evidence type="ECO:0000313" key="2">
    <source>
        <dbReference type="EMBL" id="MBP0466426.1"/>
    </source>
</evidence>
<feature type="transmembrane region" description="Helical" evidence="1">
    <location>
        <begin position="51"/>
        <end position="74"/>
    </location>
</feature>
<organism evidence="2 3">
    <name type="scientific">Roseomonas nitratireducens</name>
    <dbReference type="NCBI Taxonomy" id="2820810"/>
    <lineage>
        <taxon>Bacteria</taxon>
        <taxon>Pseudomonadati</taxon>
        <taxon>Pseudomonadota</taxon>
        <taxon>Alphaproteobacteria</taxon>
        <taxon>Acetobacterales</taxon>
        <taxon>Roseomonadaceae</taxon>
        <taxon>Roseomonas</taxon>
    </lineage>
</organism>
<feature type="transmembrane region" description="Helical" evidence="1">
    <location>
        <begin position="20"/>
        <end position="39"/>
    </location>
</feature>
<evidence type="ECO:0000313" key="3">
    <source>
        <dbReference type="Proteomes" id="UP000680815"/>
    </source>
</evidence>
<protein>
    <recommendedName>
        <fullName evidence="4">DUF1499 domain-containing protein</fullName>
    </recommendedName>
</protein>
<comment type="caution">
    <text evidence="2">The sequence shown here is derived from an EMBL/GenBank/DDBJ whole genome shotgun (WGS) entry which is preliminary data.</text>
</comment>
<proteinExistence type="predicted"/>